<dbReference type="HOGENOM" id="CLU_619509_0_0_11"/>
<reference evidence="1" key="1">
    <citation type="submission" date="2009-10" db="EMBL/GenBank/DDBJ databases">
        <title>The genome sequence of Streptomyces sviceus strain ATCC 29083.</title>
        <authorList>
            <consortium name="The Broad Institute Genome Sequencing Platform"/>
            <consortium name="Broad Institute Microbial Sequencing Center"/>
            <person name="Fischbach M."/>
            <person name="Godfrey P."/>
            <person name="Ward D."/>
            <person name="Young S."/>
            <person name="Zeng Q."/>
            <person name="Koehrsen M."/>
            <person name="Alvarado L."/>
            <person name="Berlin A.M."/>
            <person name="Bochicchio J."/>
            <person name="Borenstein D."/>
            <person name="Chapman S.B."/>
            <person name="Chen Z."/>
            <person name="Engels R."/>
            <person name="Freedman E."/>
            <person name="Gellesch M."/>
            <person name="Goldberg J."/>
            <person name="Griggs A."/>
            <person name="Gujja S."/>
            <person name="Heilman E.R."/>
            <person name="Heiman D.I."/>
            <person name="Hepburn T.A."/>
            <person name="Howarth C."/>
            <person name="Jen D."/>
            <person name="Larson L."/>
            <person name="Lewis B."/>
            <person name="Mehta T."/>
            <person name="Park D."/>
            <person name="Pearson M."/>
            <person name="Richards J."/>
            <person name="Roberts A."/>
            <person name="Saif S."/>
            <person name="Shea T.D."/>
            <person name="Shenoy N."/>
            <person name="Sisk P."/>
            <person name="Stolte C."/>
            <person name="Sykes S.N."/>
            <person name="Thomson T."/>
            <person name="Walk T."/>
            <person name="White J."/>
            <person name="Yandava C."/>
            <person name="Straight P."/>
            <person name="Clardy J."/>
            <person name="Hung D."/>
            <person name="Kolter R."/>
            <person name="Mekalanos J."/>
            <person name="Walker S."/>
            <person name="Walsh C.T."/>
            <person name="Wieland-Brown L.C."/>
            <person name="Haas B."/>
            <person name="Nusbaum C."/>
            <person name="Birren B."/>
        </authorList>
    </citation>
    <scope>NUCLEOTIDE SEQUENCE [LARGE SCALE GENOMIC DNA]</scope>
    <source>
        <strain evidence="1">ATCC 29083</strain>
    </source>
</reference>
<proteinExistence type="predicted"/>
<dbReference type="SUPFAM" id="SSF63829">
    <property type="entry name" value="Calcium-dependent phosphotriesterase"/>
    <property type="match status" value="1"/>
</dbReference>
<organism evidence="1 2">
    <name type="scientific">Streptomyces sviceus (strain ATCC 29083 / DSM 924 / JCM 4929 / NBRC 13980 / NCIMB 11184 / NRRL 5439 / UC 5370)</name>
    <dbReference type="NCBI Taxonomy" id="463191"/>
    <lineage>
        <taxon>Bacteria</taxon>
        <taxon>Bacillati</taxon>
        <taxon>Actinomycetota</taxon>
        <taxon>Actinomycetes</taxon>
        <taxon>Kitasatosporales</taxon>
        <taxon>Streptomycetaceae</taxon>
        <taxon>Streptomyces</taxon>
    </lineage>
</organism>
<dbReference type="InterPro" id="IPR015943">
    <property type="entry name" value="WD40/YVTN_repeat-like_dom_sf"/>
</dbReference>
<dbReference type="OrthoDB" id="5178262at2"/>
<dbReference type="Gene3D" id="2.130.10.10">
    <property type="entry name" value="YVTN repeat-like/Quinoprotein amine dehydrogenase"/>
    <property type="match status" value="1"/>
</dbReference>
<accession>B5HT94</accession>
<dbReference type="Proteomes" id="UP000002785">
    <property type="component" value="Chromosome"/>
</dbReference>
<sequence>MNGGTDLGLTGGRTDGWLLLSGLSADGRSELYKFVDLKRGRLHEVSLGIEEQRESQLAFLRRHLRGEPPYGLDRVEDLLPYLLHPHSFLETASKDLVVSFKQAPYLRILSAAEGHPVWSPDPPGDVVGTLSSTNCEAAPDTIAFTSTDTADRLRRYDVPDHPLRTRLMTYDRVTGAVESRGELPDFLIDTLHQLVHSPDGYFVGVDMNLSVLPGPDGVPGASREGVDVAAYTAGSFPRSAFFVADEHLKHLTVRTPSRACAAHAEIDPHDPEVFYVSCNNISKWRNQVVLHGPGTIERYRYRDGAVTLEGSYSDPEFLRITSQRCFQREQRRLLAVTGYPNKLYILDAETLELVDRIVLFEEEHREPPYVCEKNSSAPLYLAVSSDGRYVFMTGAAELFVVDLEARAVVDRVRFCPPGSFAATAHIGLVSDQAAHRALENHR</sequence>
<dbReference type="EMBL" id="CM000951">
    <property type="protein sequence ID" value="EDY56049.1"/>
    <property type="molecule type" value="Genomic_DNA"/>
</dbReference>
<dbReference type="RefSeq" id="WP_007385337.1">
    <property type="nucleotide sequence ID" value="NZ_CM000951.1"/>
</dbReference>
<dbReference type="eggNOG" id="ENOG5034C0T">
    <property type="taxonomic scope" value="Bacteria"/>
</dbReference>
<name>B5HT94_STRX2</name>
<evidence type="ECO:0000313" key="2">
    <source>
        <dbReference type="Proteomes" id="UP000002785"/>
    </source>
</evidence>
<evidence type="ECO:0000313" key="1">
    <source>
        <dbReference type="EMBL" id="EDY56049.1"/>
    </source>
</evidence>
<protein>
    <submittedName>
        <fullName evidence="1">Uncharacterized protein</fullName>
    </submittedName>
</protein>
<dbReference type="AlphaFoldDB" id="B5HT94"/>
<keyword evidence="2" id="KW-1185">Reference proteome</keyword>
<gene>
    <name evidence="1" type="ORF">SSEG_09052</name>
</gene>